<dbReference type="Proteomes" id="UP001213000">
    <property type="component" value="Unassembled WGS sequence"/>
</dbReference>
<feature type="transmembrane region" description="Helical" evidence="2">
    <location>
        <begin position="55"/>
        <end position="76"/>
    </location>
</feature>
<keyword evidence="2" id="KW-0472">Membrane</keyword>
<gene>
    <name evidence="3" type="ORF">NP233_g12053</name>
</gene>
<proteinExistence type="predicted"/>
<accession>A0AAD5VFC8</accession>
<feature type="compositionally biased region" description="Polar residues" evidence="1">
    <location>
        <begin position="184"/>
        <end position="202"/>
    </location>
</feature>
<evidence type="ECO:0000256" key="2">
    <source>
        <dbReference type="SAM" id="Phobius"/>
    </source>
</evidence>
<dbReference type="AlphaFoldDB" id="A0AAD5VFC8"/>
<keyword evidence="2" id="KW-1133">Transmembrane helix</keyword>
<feature type="transmembrane region" description="Helical" evidence="2">
    <location>
        <begin position="142"/>
        <end position="161"/>
    </location>
</feature>
<name>A0AAD5VFC8_9AGAR</name>
<keyword evidence="4" id="KW-1185">Reference proteome</keyword>
<sequence>MQIMSTIHSFTIASKPSTDCRPWFLFRMSIILVLLWNMEFVMMLRVFALYERKPILGFCLALWFLVSRALNIWNGVDAMNDIKPDPLCNIRETPESSMWFSLTIIVNQLLLWLLTMDKYRNAQKAQWSMPPLLRIVMRDSSWVFVVLTALLSLMLPYAFYIERLDHLTFWMILNMRSMKVTEGSPGSNPELTTAFDTIGSDS</sequence>
<comment type="caution">
    <text evidence="3">The sequence shown here is derived from an EMBL/GenBank/DDBJ whole genome shotgun (WGS) entry which is preliminary data.</text>
</comment>
<evidence type="ECO:0000313" key="3">
    <source>
        <dbReference type="EMBL" id="KAJ3556111.1"/>
    </source>
</evidence>
<keyword evidence="2" id="KW-0812">Transmembrane</keyword>
<evidence type="ECO:0000256" key="1">
    <source>
        <dbReference type="SAM" id="MobiDB-lite"/>
    </source>
</evidence>
<protein>
    <submittedName>
        <fullName evidence="3">Uncharacterized protein</fullName>
    </submittedName>
</protein>
<feature type="region of interest" description="Disordered" evidence="1">
    <location>
        <begin position="183"/>
        <end position="202"/>
    </location>
</feature>
<feature type="transmembrane region" description="Helical" evidence="2">
    <location>
        <begin position="96"/>
        <end position="114"/>
    </location>
</feature>
<organism evidence="3 4">
    <name type="scientific">Leucocoprinus birnbaumii</name>
    <dbReference type="NCBI Taxonomy" id="56174"/>
    <lineage>
        <taxon>Eukaryota</taxon>
        <taxon>Fungi</taxon>
        <taxon>Dikarya</taxon>
        <taxon>Basidiomycota</taxon>
        <taxon>Agaricomycotina</taxon>
        <taxon>Agaricomycetes</taxon>
        <taxon>Agaricomycetidae</taxon>
        <taxon>Agaricales</taxon>
        <taxon>Agaricineae</taxon>
        <taxon>Agaricaceae</taxon>
        <taxon>Leucocoprinus</taxon>
    </lineage>
</organism>
<dbReference type="EMBL" id="JANIEX010001610">
    <property type="protein sequence ID" value="KAJ3556111.1"/>
    <property type="molecule type" value="Genomic_DNA"/>
</dbReference>
<evidence type="ECO:0000313" key="4">
    <source>
        <dbReference type="Proteomes" id="UP001213000"/>
    </source>
</evidence>
<feature type="transmembrane region" description="Helical" evidence="2">
    <location>
        <begin position="24"/>
        <end position="48"/>
    </location>
</feature>
<reference evidence="3" key="1">
    <citation type="submission" date="2022-07" db="EMBL/GenBank/DDBJ databases">
        <title>Genome Sequence of Leucocoprinus birnbaumii.</title>
        <authorList>
            <person name="Buettner E."/>
        </authorList>
    </citation>
    <scope>NUCLEOTIDE SEQUENCE</scope>
    <source>
        <strain evidence="3">VT141</strain>
    </source>
</reference>